<accession>A0A4D5ZI06</accession>
<keyword evidence="2" id="KW-1185">Reference proteome</keyword>
<dbReference type="Proteomes" id="UP000296455">
    <property type="component" value="Segment"/>
</dbReference>
<protein>
    <submittedName>
        <fullName evidence="1">Uncharacterized protein</fullName>
    </submittedName>
</protein>
<gene>
    <name evidence="1" type="ORF">BcepSaruman_285</name>
</gene>
<name>A0A4D5ZI06_9CAUD</name>
<evidence type="ECO:0000313" key="1">
    <source>
        <dbReference type="EMBL" id="QBX06698.1"/>
    </source>
</evidence>
<organism evidence="1 2">
    <name type="scientific">Burkholderia phage BcepSaruman</name>
    <dbReference type="NCBI Taxonomy" id="2530032"/>
    <lineage>
        <taxon>Viruses</taxon>
        <taxon>Duplodnaviria</taxon>
        <taxon>Heunggongvirae</taxon>
        <taxon>Uroviricota</taxon>
        <taxon>Caudoviricetes</taxon>
        <taxon>Sarumanvirus</taxon>
        <taxon>Sarumanvirus bcepsaruman</taxon>
    </lineage>
</organism>
<proteinExistence type="predicted"/>
<reference evidence="1 2" key="1">
    <citation type="submission" date="2019-02" db="EMBL/GenBank/DDBJ databases">
        <title>Complete genome sequence of Burkholderia cenocepacia phage BcepSaruman.</title>
        <authorList>
            <person name="Park K."/>
            <person name="Liu M."/>
            <person name="Gill J."/>
        </authorList>
    </citation>
    <scope>NUCLEOTIDE SEQUENCE [LARGE SCALE GENOMIC DNA]</scope>
</reference>
<sequence length="100" mass="11445">MKYGVTFYSNLNVLNHVDNSREVGMFVKSVLESEDARNPLENIELFRAARDRLNVEIEKRFGSGMEVVLLDAEDFDFEADEFSDAICVSVRSKEKGYTVQ</sequence>
<dbReference type="EMBL" id="MK552140">
    <property type="protein sequence ID" value="QBX06698.1"/>
    <property type="molecule type" value="Genomic_DNA"/>
</dbReference>
<evidence type="ECO:0000313" key="2">
    <source>
        <dbReference type="Proteomes" id="UP000296455"/>
    </source>
</evidence>